<proteinExistence type="predicted"/>
<organism evidence="1 2">
    <name type="scientific">Pseudoxanthomonas composti</name>
    <dbReference type="NCBI Taxonomy" id="2137479"/>
    <lineage>
        <taxon>Bacteria</taxon>
        <taxon>Pseudomonadati</taxon>
        <taxon>Pseudomonadota</taxon>
        <taxon>Gammaproteobacteria</taxon>
        <taxon>Lysobacterales</taxon>
        <taxon>Lysobacteraceae</taxon>
        <taxon>Pseudoxanthomonas</taxon>
    </lineage>
</organism>
<name>A0A4V1N1F8_9GAMM</name>
<comment type="caution">
    <text evidence="1">The sequence shown here is derived from an EMBL/GenBank/DDBJ whole genome shotgun (WGS) entry which is preliminary data.</text>
</comment>
<dbReference type="NCBIfam" id="TIGR02610">
    <property type="entry name" value="PHA_gran_rgn"/>
    <property type="match status" value="1"/>
</dbReference>
<gene>
    <name evidence="1" type="ORF">EPA99_06210</name>
</gene>
<dbReference type="InterPro" id="IPR013433">
    <property type="entry name" value="PHA_gran_rgn"/>
</dbReference>
<dbReference type="AlphaFoldDB" id="A0A4V1N1F8"/>
<protein>
    <submittedName>
        <fullName evidence="1">Polyhydroxyalkanoic acid synthase</fullName>
    </submittedName>
</protein>
<dbReference type="RefSeq" id="WP_129470312.1">
    <property type="nucleotide sequence ID" value="NZ_SAWZ01000002.1"/>
</dbReference>
<sequence length="91" mass="9973">MSSIDIRHDHAQSTEQARASVDAIARKLEERFGVKSAWQGDRLSFNGAGVDGGIALLPQQLHVTAELNFLLSAMKGPIEAEIRRVLGERFS</sequence>
<accession>A0A4V1N1F8</accession>
<dbReference type="EMBL" id="SAWZ01000002">
    <property type="protein sequence ID" value="RXR07499.1"/>
    <property type="molecule type" value="Genomic_DNA"/>
</dbReference>
<dbReference type="OrthoDB" id="287584at2"/>
<reference evidence="1 2" key="1">
    <citation type="submission" date="2019-01" db="EMBL/GenBank/DDBJ databases">
        <title>Pseudoxanthomonas composti sp. nov., isolated from compost.</title>
        <authorList>
            <person name="Yang G."/>
        </authorList>
    </citation>
    <scope>NUCLEOTIDE SEQUENCE [LARGE SCALE GENOMIC DNA]</scope>
    <source>
        <strain evidence="1 2">GSS15</strain>
    </source>
</reference>
<evidence type="ECO:0000313" key="1">
    <source>
        <dbReference type="EMBL" id="RXR07499.1"/>
    </source>
</evidence>
<evidence type="ECO:0000313" key="2">
    <source>
        <dbReference type="Proteomes" id="UP000289784"/>
    </source>
</evidence>
<keyword evidence="2" id="KW-1185">Reference proteome</keyword>
<dbReference type="Proteomes" id="UP000289784">
    <property type="component" value="Unassembled WGS sequence"/>
</dbReference>
<dbReference type="Pfam" id="PF09650">
    <property type="entry name" value="PHA_gran_rgn"/>
    <property type="match status" value="1"/>
</dbReference>